<dbReference type="Pfam" id="PF06441">
    <property type="entry name" value="EHN"/>
    <property type="match status" value="1"/>
</dbReference>
<protein>
    <recommendedName>
        <fullName evidence="6">Epoxide hydrolase</fullName>
        <ecNumber evidence="6">3.3.2.9</ecNumber>
    </recommendedName>
</protein>
<comment type="similarity">
    <text evidence="3 6">Belongs to the peptidase S33 family.</text>
</comment>
<feature type="active site" description="Proton acceptor" evidence="7">
    <location>
        <position position="368"/>
    </location>
</feature>
<evidence type="ECO:0000256" key="4">
    <source>
        <dbReference type="ARBA" id="ARBA00022797"/>
    </source>
</evidence>
<dbReference type="InterPro" id="IPR010497">
    <property type="entry name" value="Epoxide_hydro_N"/>
</dbReference>
<comment type="function">
    <text evidence="6">Catalyzes juvenile hormone hydrolysis.</text>
</comment>
<dbReference type="GO" id="GO:0033961">
    <property type="term" value="F:cis-stilbene-oxide hydrolase activity"/>
    <property type="evidence" value="ECO:0007669"/>
    <property type="project" value="UniProtKB-UniRule"/>
</dbReference>
<keyword evidence="4 6" id="KW-0058">Aromatic hydrocarbons catabolism</keyword>
<feature type="domain" description="Epoxide hydrolase N-terminal" evidence="8">
    <location>
        <begin position="2"/>
        <end position="99"/>
    </location>
</feature>
<proteinExistence type="inferred from homology"/>
<dbReference type="PIRSF" id="PIRSF001112">
    <property type="entry name" value="Epoxide_hydrolase"/>
    <property type="match status" value="1"/>
</dbReference>
<dbReference type="PANTHER" id="PTHR21661">
    <property type="entry name" value="EPOXIDE HYDROLASE 1-RELATED"/>
    <property type="match status" value="1"/>
</dbReference>
<accession>A0A2A4JI09</accession>
<evidence type="ECO:0000256" key="6">
    <source>
        <dbReference type="PIRNR" id="PIRNR001112"/>
    </source>
</evidence>
<evidence type="ECO:0000256" key="5">
    <source>
        <dbReference type="ARBA" id="ARBA00022801"/>
    </source>
</evidence>
<dbReference type="PANTHER" id="PTHR21661:SF35">
    <property type="entry name" value="EPOXIDE HYDROLASE"/>
    <property type="match status" value="1"/>
</dbReference>
<name>A0A2A4JI09_HELVI</name>
<evidence type="ECO:0000256" key="7">
    <source>
        <dbReference type="PIRSR" id="PIRSR001112-1"/>
    </source>
</evidence>
<feature type="active site" description="Proton donor" evidence="7">
    <location>
        <position position="311"/>
    </location>
</feature>
<dbReference type="PRINTS" id="PR00412">
    <property type="entry name" value="EPOXHYDRLASE"/>
</dbReference>
<evidence type="ECO:0000259" key="8">
    <source>
        <dbReference type="Pfam" id="PF06441"/>
    </source>
</evidence>
<comment type="catalytic activity">
    <reaction evidence="1 6">
        <text>1-(4-methoxyphenyl)-N-methyl-N-[(3-methyloxetan-3-yl)methyl]methanamine + H2O = 2-{[(4-methoxybenzyl)(methyl)amino]methyl}-2-methylpropane-1,3-diol</text>
        <dbReference type="Rhea" id="RHEA:55764"/>
        <dbReference type="ChEBI" id="CHEBI:15377"/>
        <dbReference type="ChEBI" id="CHEBI:139161"/>
        <dbReference type="ChEBI" id="CHEBI:139164"/>
        <dbReference type="EC" id="3.3.2.9"/>
    </reaction>
</comment>
<keyword evidence="5 6" id="KW-0378">Hydrolase</keyword>
<dbReference type="InterPro" id="IPR016292">
    <property type="entry name" value="Epoxide_hydrolase"/>
</dbReference>
<comment type="subcellular location">
    <subcellularLocation>
        <location evidence="6">Endoplasmic reticulum membrane</location>
    </subcellularLocation>
    <subcellularLocation>
        <location evidence="2">Microsome membrane</location>
        <topology evidence="2">Single-pass membrane protein</topology>
    </subcellularLocation>
</comment>
<dbReference type="STRING" id="7102.A0A2A4JI09"/>
<dbReference type="AlphaFoldDB" id="A0A2A4JI09"/>
<evidence type="ECO:0000256" key="1">
    <source>
        <dbReference type="ARBA" id="ARBA00000221"/>
    </source>
</evidence>
<evidence type="ECO:0000313" key="9">
    <source>
        <dbReference type="EMBL" id="PCG71725.1"/>
    </source>
</evidence>
<reference evidence="9" key="1">
    <citation type="submission" date="2017-09" db="EMBL/GenBank/DDBJ databases">
        <title>Contemporary evolution of a Lepidopteran species, Heliothis virescens, in response to modern agricultural practices.</title>
        <authorList>
            <person name="Fritz M.L."/>
            <person name="Deyonke A.M."/>
            <person name="Papanicolaou A."/>
            <person name="Micinski S."/>
            <person name="Westbrook J."/>
            <person name="Gould F."/>
        </authorList>
    </citation>
    <scope>NUCLEOTIDE SEQUENCE [LARGE SCALE GENOMIC DNA]</scope>
    <source>
        <strain evidence="9">HvINT-</strain>
        <tissue evidence="9">Whole body</tissue>
    </source>
</reference>
<dbReference type="GO" id="GO:0005789">
    <property type="term" value="C:endoplasmic reticulum membrane"/>
    <property type="evidence" value="ECO:0007669"/>
    <property type="project" value="UniProtKB-SubCell"/>
</dbReference>
<gene>
    <name evidence="9" type="ORF">B5V51_1566</name>
</gene>
<dbReference type="InterPro" id="IPR000639">
    <property type="entry name" value="Epox_hydrolase-like"/>
</dbReference>
<dbReference type="SUPFAM" id="SSF53474">
    <property type="entry name" value="alpha/beta-Hydrolases"/>
    <property type="match status" value="1"/>
</dbReference>
<dbReference type="GO" id="GO:0097176">
    <property type="term" value="P:epoxide metabolic process"/>
    <property type="evidence" value="ECO:0007669"/>
    <property type="project" value="TreeGrafter"/>
</dbReference>
<organism evidence="9">
    <name type="scientific">Heliothis virescens</name>
    <name type="common">Tobacco budworm moth</name>
    <dbReference type="NCBI Taxonomy" id="7102"/>
    <lineage>
        <taxon>Eukaryota</taxon>
        <taxon>Metazoa</taxon>
        <taxon>Ecdysozoa</taxon>
        <taxon>Arthropoda</taxon>
        <taxon>Hexapoda</taxon>
        <taxon>Insecta</taxon>
        <taxon>Pterygota</taxon>
        <taxon>Neoptera</taxon>
        <taxon>Endopterygota</taxon>
        <taxon>Lepidoptera</taxon>
        <taxon>Glossata</taxon>
        <taxon>Ditrysia</taxon>
        <taxon>Noctuoidea</taxon>
        <taxon>Noctuidae</taxon>
        <taxon>Heliothinae</taxon>
        <taxon>Heliothis</taxon>
    </lineage>
</organism>
<sequence length="403" mass="46279">MIEDLRYRLKNHRPFTPPLEGVGFEYGFNTHYLHSWVDYWADQYPFQQQEDFLNQFPQFKTNVQGLDIHFIWVKPEAPPGMAVVPLLLLHGWPGSVREFYETLPMLAAVSRERDFAVEVIAPSLPGFGFSDSAVRPGLGATEMAVVLRNLMHRLGFKKFYVQGGDWGAYIGLNMATLYPKEILGYHTNLALSITPTAILTWILGSIYPPLVVDPDLAERMYPILSVVYWLTRETGYMHLQATKPDTLGVSMADSPTGMLAYIFQLFSSGSRRKYYYRGDGGFDDLYSRDELIDNLMIYWITNSFTTSTRIYAETLNVRNLKMAVFAIPTPVPTWTIHAKDEILYESPTLLKFKFPNLLNSTVLFTGGHFLALEKPQVFADDVLHAITAFRRWHVNRKHKKYTY</sequence>
<dbReference type="Gene3D" id="3.40.50.1820">
    <property type="entry name" value="alpha/beta hydrolase"/>
    <property type="match status" value="1"/>
</dbReference>
<dbReference type="InterPro" id="IPR029058">
    <property type="entry name" value="AB_hydrolase_fold"/>
</dbReference>
<keyword evidence="6" id="KW-0472">Membrane</keyword>
<keyword evidence="6" id="KW-0256">Endoplasmic reticulum</keyword>
<dbReference type="EMBL" id="NWSH01001318">
    <property type="protein sequence ID" value="PCG71725.1"/>
    <property type="molecule type" value="Genomic_DNA"/>
</dbReference>
<evidence type="ECO:0000256" key="3">
    <source>
        <dbReference type="ARBA" id="ARBA00010088"/>
    </source>
</evidence>
<evidence type="ECO:0000256" key="2">
    <source>
        <dbReference type="ARBA" id="ARBA00004111"/>
    </source>
</evidence>
<comment type="catalytic activity">
    <reaction evidence="6">
        <text>cis-stilbene oxide + H2O = (1R,2R)-hydrobenzoin</text>
        <dbReference type="Rhea" id="RHEA:23900"/>
        <dbReference type="ChEBI" id="CHEBI:15377"/>
        <dbReference type="ChEBI" id="CHEBI:50004"/>
        <dbReference type="ChEBI" id="CHEBI:50014"/>
        <dbReference type="EC" id="3.3.2.9"/>
    </reaction>
</comment>
<feature type="active site" description="Nucleophile" evidence="7">
    <location>
        <position position="165"/>
    </location>
</feature>
<dbReference type="EC" id="3.3.2.9" evidence="6"/>
<comment type="caution">
    <text evidence="9">The sequence shown here is derived from an EMBL/GenBank/DDBJ whole genome shotgun (WGS) entry which is preliminary data.</text>
</comment>